<evidence type="ECO:0000256" key="1">
    <source>
        <dbReference type="SAM" id="MobiDB-lite"/>
    </source>
</evidence>
<evidence type="ECO:0000313" key="3">
    <source>
        <dbReference type="EMBL" id="KAK9756264.1"/>
    </source>
</evidence>
<feature type="domain" description="Retrotransposon Copia-like N-terminal" evidence="2">
    <location>
        <begin position="8"/>
        <end position="50"/>
    </location>
</feature>
<dbReference type="InterPro" id="IPR029472">
    <property type="entry name" value="Copia-like_N"/>
</dbReference>
<evidence type="ECO:0000259" key="2">
    <source>
        <dbReference type="Pfam" id="PF14244"/>
    </source>
</evidence>
<name>A0AAW1N6E2_SAPOF</name>
<sequence>MDSAENTHTLKITTILIGSENYPLWRRQMELTLSAKRRLGYVTGKVAKPKEDEEKIETWTVANNQVITWILQNMAEYLEAVATQAEERKLFQFLNGLDKSYGILRSNILLMDPLPSVEHTVSLMLQEEMQANNVSGARPPENSALMGRGETERERCIHCGRDNYRSDLCLEVKGYPVGHPKHGKMNYKPGIKTTGTGGSGYKQQRTYPFSGRQPNFKRNAANAKTNQGDLSTAIGAATQQLENLLRMVLGSGNVSKAGGESEEELE</sequence>
<dbReference type="PANTHER" id="PTHR34222">
    <property type="entry name" value="GAG_PRE-INTEGRS DOMAIN-CONTAINING PROTEIN"/>
    <property type="match status" value="1"/>
</dbReference>
<dbReference type="EMBL" id="JBDFQZ010000001">
    <property type="protein sequence ID" value="KAK9756264.1"/>
    <property type="molecule type" value="Genomic_DNA"/>
</dbReference>
<protein>
    <recommendedName>
        <fullName evidence="2">Retrotransposon Copia-like N-terminal domain-containing protein</fullName>
    </recommendedName>
</protein>
<organism evidence="3 4">
    <name type="scientific">Saponaria officinalis</name>
    <name type="common">Common soapwort</name>
    <name type="synonym">Lychnis saponaria</name>
    <dbReference type="NCBI Taxonomy" id="3572"/>
    <lineage>
        <taxon>Eukaryota</taxon>
        <taxon>Viridiplantae</taxon>
        <taxon>Streptophyta</taxon>
        <taxon>Embryophyta</taxon>
        <taxon>Tracheophyta</taxon>
        <taxon>Spermatophyta</taxon>
        <taxon>Magnoliopsida</taxon>
        <taxon>eudicotyledons</taxon>
        <taxon>Gunneridae</taxon>
        <taxon>Pentapetalae</taxon>
        <taxon>Caryophyllales</taxon>
        <taxon>Caryophyllaceae</taxon>
        <taxon>Caryophylleae</taxon>
        <taxon>Saponaria</taxon>
    </lineage>
</organism>
<keyword evidence="4" id="KW-1185">Reference proteome</keyword>
<dbReference type="AlphaFoldDB" id="A0AAW1N6E2"/>
<feature type="region of interest" description="Disordered" evidence="1">
    <location>
        <begin position="181"/>
        <end position="202"/>
    </location>
</feature>
<evidence type="ECO:0000313" key="4">
    <source>
        <dbReference type="Proteomes" id="UP001443914"/>
    </source>
</evidence>
<reference evidence="3" key="1">
    <citation type="submission" date="2024-03" db="EMBL/GenBank/DDBJ databases">
        <title>WGS assembly of Saponaria officinalis var. Norfolk2.</title>
        <authorList>
            <person name="Jenkins J."/>
            <person name="Shu S."/>
            <person name="Grimwood J."/>
            <person name="Barry K."/>
            <person name="Goodstein D."/>
            <person name="Schmutz J."/>
            <person name="Leebens-Mack J."/>
            <person name="Osbourn A."/>
        </authorList>
    </citation>
    <scope>NUCLEOTIDE SEQUENCE [LARGE SCALE GENOMIC DNA]</scope>
    <source>
        <strain evidence="3">JIC</strain>
    </source>
</reference>
<dbReference type="Pfam" id="PF14244">
    <property type="entry name" value="Retrotran_gag_3"/>
    <property type="match status" value="1"/>
</dbReference>
<gene>
    <name evidence="3" type="ORF">RND81_01G085300</name>
</gene>
<accession>A0AAW1N6E2</accession>
<comment type="caution">
    <text evidence="3">The sequence shown here is derived from an EMBL/GenBank/DDBJ whole genome shotgun (WGS) entry which is preliminary data.</text>
</comment>
<dbReference type="Proteomes" id="UP001443914">
    <property type="component" value="Unassembled WGS sequence"/>
</dbReference>
<proteinExistence type="predicted"/>
<dbReference type="PANTHER" id="PTHR34222:SF79">
    <property type="entry name" value="RETROVIRUS-RELATED POL POLYPROTEIN FROM TRANSPOSON TNT 1-94"/>
    <property type="match status" value="1"/>
</dbReference>